<feature type="transmembrane region" description="Helical" evidence="1">
    <location>
        <begin position="85"/>
        <end position="109"/>
    </location>
</feature>
<keyword evidence="1" id="KW-0812">Transmembrane</keyword>
<name>A0A401H7U8_AERPX</name>
<reference evidence="2 3" key="1">
    <citation type="submission" date="2017-02" db="EMBL/GenBank/DDBJ databases">
        <title>isolation and characterization of a novel temperate virus Aeropyrum globular virus 1 infecting hyperthermophilic archaeon Aeropyrum.</title>
        <authorList>
            <person name="Yumiya M."/>
            <person name="Yoshida T."/>
            <person name="Sako Y."/>
        </authorList>
    </citation>
    <scope>NUCLEOTIDE SEQUENCE [LARGE SCALE GENOMIC DNA]</scope>
    <source>
        <strain evidence="2 3">YK1-12-2013</strain>
    </source>
</reference>
<dbReference type="EMBL" id="BDMD01000003">
    <property type="protein sequence ID" value="GBF08389.1"/>
    <property type="molecule type" value="Genomic_DNA"/>
</dbReference>
<proteinExistence type="predicted"/>
<keyword evidence="1" id="KW-0472">Membrane</keyword>
<sequence>MDQADNYTQNFRSIAAFASKDVVNHIIMGSLALLLFAISVTLLRDIILGEDPGDAPLEELLNPLRGLAGTLRRGFEERGSGLSGFIYIVSVIFLLILTIVSLAILEYFIFTSLRRLRRTFFLVKGGSDALLSRAVAAGLAAAMVSLAFTIAYTVYIAARLPGPLSLLGGFALVRPLFVASITIYLITIAICVVWAVQHIHHLDRLAALATALAIFSLAVTWVTLIHPGIPISPLGPGGLAIGLMGISRRLEEALKASYGMGRASEANHVMRNSL</sequence>
<evidence type="ECO:0000313" key="3">
    <source>
        <dbReference type="Proteomes" id="UP000291213"/>
    </source>
</evidence>
<evidence type="ECO:0000256" key="1">
    <source>
        <dbReference type="SAM" id="Phobius"/>
    </source>
</evidence>
<organism evidence="2 3">
    <name type="scientific">Aeropyrum pernix</name>
    <dbReference type="NCBI Taxonomy" id="56636"/>
    <lineage>
        <taxon>Archaea</taxon>
        <taxon>Thermoproteota</taxon>
        <taxon>Thermoprotei</taxon>
        <taxon>Desulfurococcales</taxon>
        <taxon>Desulfurococcaceae</taxon>
        <taxon>Aeropyrum</taxon>
    </lineage>
</organism>
<comment type="caution">
    <text evidence="2">The sequence shown here is derived from an EMBL/GenBank/DDBJ whole genome shotgun (WGS) entry which is preliminary data.</text>
</comment>
<feature type="transmembrane region" description="Helical" evidence="1">
    <location>
        <begin position="176"/>
        <end position="196"/>
    </location>
</feature>
<dbReference type="RefSeq" id="WP_131159464.1">
    <property type="nucleotide sequence ID" value="NZ_BDMD01000003.1"/>
</dbReference>
<feature type="transmembrane region" description="Helical" evidence="1">
    <location>
        <begin position="22"/>
        <end position="43"/>
    </location>
</feature>
<feature type="transmembrane region" description="Helical" evidence="1">
    <location>
        <begin position="205"/>
        <end position="225"/>
    </location>
</feature>
<gene>
    <name evidence="2" type="ORF">apy_01140</name>
</gene>
<protein>
    <submittedName>
        <fullName evidence="2">Uncharacterized protein</fullName>
    </submittedName>
</protein>
<dbReference type="AlphaFoldDB" id="A0A401H7U8"/>
<dbReference type="Proteomes" id="UP000291213">
    <property type="component" value="Unassembled WGS sequence"/>
</dbReference>
<accession>A0A401H7U8</accession>
<evidence type="ECO:0000313" key="2">
    <source>
        <dbReference type="EMBL" id="GBF08389.1"/>
    </source>
</evidence>
<feature type="transmembrane region" description="Helical" evidence="1">
    <location>
        <begin position="130"/>
        <end position="156"/>
    </location>
</feature>
<dbReference type="OrthoDB" id="384451at2157"/>
<keyword evidence="1" id="KW-1133">Transmembrane helix</keyword>